<gene>
    <name evidence="1" type="ORF">GCM10011322_36520</name>
</gene>
<reference evidence="1 2" key="1">
    <citation type="journal article" date="2014" name="Int. J. Syst. Evol. Microbiol.">
        <title>Complete genome sequence of Corynebacterium casei LMG S-19264T (=DSM 44701T), isolated from a smear-ripened cheese.</title>
        <authorList>
            <consortium name="US DOE Joint Genome Institute (JGI-PGF)"/>
            <person name="Walter F."/>
            <person name="Albersmeier A."/>
            <person name="Kalinowski J."/>
            <person name="Ruckert C."/>
        </authorList>
    </citation>
    <scope>NUCLEOTIDE SEQUENCE [LARGE SCALE GENOMIC DNA]</scope>
    <source>
        <strain evidence="1 2">CGMCC 1.9161</strain>
    </source>
</reference>
<dbReference type="Proteomes" id="UP000600449">
    <property type="component" value="Unassembled WGS sequence"/>
</dbReference>
<dbReference type="EMBL" id="BMMF01000012">
    <property type="protein sequence ID" value="GGK46130.1"/>
    <property type="molecule type" value="Genomic_DNA"/>
</dbReference>
<accession>A0A917QE18</accession>
<dbReference type="RefSeq" id="WP_188914705.1">
    <property type="nucleotide sequence ID" value="NZ_BMMF01000012.1"/>
</dbReference>
<dbReference type="AlphaFoldDB" id="A0A917QE18"/>
<proteinExistence type="predicted"/>
<evidence type="ECO:0000313" key="1">
    <source>
        <dbReference type="EMBL" id="GGK46130.1"/>
    </source>
</evidence>
<name>A0A917QE18_9HYPH</name>
<evidence type="ECO:0000313" key="2">
    <source>
        <dbReference type="Proteomes" id="UP000600449"/>
    </source>
</evidence>
<sequence length="372" mass="41216">MPFHQHHPLPAGRLHDLIVAIDGLDAGFLGFVLRLSNGRQQAAFAVLSRHLPPIRERKPSLDHLTSVLPFAADVRRLHPRDLIEKHLGSCPDGFVGALAKTKRGPQGSAYYARLHRALSDPASEEVAKVIRQADWLDHHRLDALLTLDPVFLCPRFALKVRCRNHAEDLNTALRLFKANVPGVTESDLRASVQASINGPSRWVLRWLRRAVVPVPDFAFALPTCWKPLNSGSALYSAGTRNRVCLSEPQALFPVLQRRKLYFEDRSRSLIAEVRVVGKKSVYILAGVHGPKNGLVKQSIRDEVGRDFASSAGIYAWDHEPPSAWDAVERLVCGLASLEDELDELDALDVDPFDGMTEEPELDLTPAATTETA</sequence>
<organism evidence="1 2">
    <name type="scientific">Salinarimonas ramus</name>
    <dbReference type="NCBI Taxonomy" id="690164"/>
    <lineage>
        <taxon>Bacteria</taxon>
        <taxon>Pseudomonadati</taxon>
        <taxon>Pseudomonadota</taxon>
        <taxon>Alphaproteobacteria</taxon>
        <taxon>Hyphomicrobiales</taxon>
        <taxon>Salinarimonadaceae</taxon>
        <taxon>Salinarimonas</taxon>
    </lineage>
</organism>
<keyword evidence="2" id="KW-1185">Reference proteome</keyword>
<protein>
    <submittedName>
        <fullName evidence="1">Uncharacterized protein</fullName>
    </submittedName>
</protein>
<comment type="caution">
    <text evidence="1">The sequence shown here is derived from an EMBL/GenBank/DDBJ whole genome shotgun (WGS) entry which is preliminary data.</text>
</comment>